<reference evidence="2 3" key="1">
    <citation type="submission" date="2020-08" db="EMBL/GenBank/DDBJ databases">
        <title>Genomic Encyclopedia of Type Strains, Phase III (KMG-III): the genomes of soil and plant-associated and newly described type strains.</title>
        <authorList>
            <person name="Whitman W."/>
        </authorList>
    </citation>
    <scope>NUCLEOTIDE SEQUENCE [LARGE SCALE GENOMIC DNA]</scope>
    <source>
        <strain evidence="2 3">CECT 3303</strain>
    </source>
</reference>
<dbReference type="EMBL" id="JACHJJ010000029">
    <property type="protein sequence ID" value="MBB5967142.1"/>
    <property type="molecule type" value="Genomic_DNA"/>
</dbReference>
<evidence type="ECO:0000313" key="3">
    <source>
        <dbReference type="Proteomes" id="UP000562352"/>
    </source>
</evidence>
<feature type="transmembrane region" description="Helical" evidence="1">
    <location>
        <begin position="108"/>
        <end position="129"/>
    </location>
</feature>
<evidence type="ECO:0000256" key="1">
    <source>
        <dbReference type="SAM" id="Phobius"/>
    </source>
</evidence>
<gene>
    <name evidence="2" type="ORF">FHS22_006444</name>
</gene>
<protein>
    <submittedName>
        <fullName evidence="2">Uncharacterized protein</fullName>
    </submittedName>
</protein>
<comment type="caution">
    <text evidence="2">The sequence shown here is derived from an EMBL/GenBank/DDBJ whole genome shotgun (WGS) entry which is preliminary data.</text>
</comment>
<evidence type="ECO:0000313" key="2">
    <source>
        <dbReference type="EMBL" id="MBB5967142.1"/>
    </source>
</evidence>
<name>A0A841D934_PLAVE</name>
<feature type="non-terminal residue" evidence="2">
    <location>
        <position position="389"/>
    </location>
</feature>
<feature type="transmembrane region" description="Helical" evidence="1">
    <location>
        <begin position="79"/>
        <end position="102"/>
    </location>
</feature>
<dbReference type="AlphaFoldDB" id="A0A841D934"/>
<feature type="transmembrane region" description="Helical" evidence="1">
    <location>
        <begin position="230"/>
        <end position="251"/>
    </location>
</feature>
<dbReference type="Proteomes" id="UP000562352">
    <property type="component" value="Unassembled WGS sequence"/>
</dbReference>
<proteinExistence type="predicted"/>
<feature type="transmembrane region" description="Helical" evidence="1">
    <location>
        <begin position="141"/>
        <end position="159"/>
    </location>
</feature>
<sequence length="389" mass="41062">MTQTSPAAVRVPGSHRAGRSRAWLVFLLLGGLVAVAVPFAAGLSPVVDVLAWVLLPGAAAVAVVTGMRRRRTASRAWRLICAGLLITLVATIAGWGIGWTWLGSPLLLAAYQLSTLAAYGLSLIALVLLSLRATGSRGAALLDAGIITVGVAMPLWAFFIDPIIHRDPDIGPDLAFALALPVIDLFIVGLVVRMALDHGRAPWLRLLSASYVAMFFSDVVYLLNQASDQLYGAISTACWLAWSVLVGSAMLHPSVAFVRRRPSAAGGRVRGTMLLALALLSPLVSVLGQLLIHADLTPHPHNGIVVTALTVLLAVLLVLRLSTVARIAETQAADLSTALHQQEVLQRSLSHRACHDPLTGLGNRTLLGETLQGAIAEHTAHPDRPAPAL</sequence>
<feature type="transmembrane region" description="Helical" evidence="1">
    <location>
        <begin position="304"/>
        <end position="321"/>
    </location>
</feature>
<accession>A0A841D934</accession>
<feature type="transmembrane region" description="Helical" evidence="1">
    <location>
        <begin position="49"/>
        <end position="67"/>
    </location>
</feature>
<keyword evidence="1" id="KW-1133">Transmembrane helix</keyword>
<dbReference type="RefSeq" id="WP_184947862.1">
    <property type="nucleotide sequence ID" value="NZ_JACHJJ010000029.1"/>
</dbReference>
<feature type="transmembrane region" description="Helical" evidence="1">
    <location>
        <begin position="203"/>
        <end position="224"/>
    </location>
</feature>
<feature type="transmembrane region" description="Helical" evidence="1">
    <location>
        <begin position="272"/>
        <end position="292"/>
    </location>
</feature>
<keyword evidence="1" id="KW-0472">Membrane</keyword>
<feature type="transmembrane region" description="Helical" evidence="1">
    <location>
        <begin position="22"/>
        <end position="43"/>
    </location>
</feature>
<organism evidence="2 3">
    <name type="scientific">Planomonospora venezuelensis</name>
    <dbReference type="NCBI Taxonomy" id="1999"/>
    <lineage>
        <taxon>Bacteria</taxon>
        <taxon>Bacillati</taxon>
        <taxon>Actinomycetota</taxon>
        <taxon>Actinomycetes</taxon>
        <taxon>Streptosporangiales</taxon>
        <taxon>Streptosporangiaceae</taxon>
        <taxon>Planomonospora</taxon>
    </lineage>
</organism>
<keyword evidence="1" id="KW-0812">Transmembrane</keyword>
<feature type="transmembrane region" description="Helical" evidence="1">
    <location>
        <begin position="174"/>
        <end position="196"/>
    </location>
</feature>
<keyword evidence="3" id="KW-1185">Reference proteome</keyword>